<proteinExistence type="predicted"/>
<dbReference type="OrthoDB" id="1742963at2759"/>
<keyword evidence="2" id="KW-1185">Reference proteome</keyword>
<organism evidence="1 2">
    <name type="scientific">Cuscuta campestris</name>
    <dbReference type="NCBI Taxonomy" id="132261"/>
    <lineage>
        <taxon>Eukaryota</taxon>
        <taxon>Viridiplantae</taxon>
        <taxon>Streptophyta</taxon>
        <taxon>Embryophyta</taxon>
        <taxon>Tracheophyta</taxon>
        <taxon>Spermatophyta</taxon>
        <taxon>Magnoliopsida</taxon>
        <taxon>eudicotyledons</taxon>
        <taxon>Gunneridae</taxon>
        <taxon>Pentapetalae</taxon>
        <taxon>asterids</taxon>
        <taxon>lamiids</taxon>
        <taxon>Solanales</taxon>
        <taxon>Convolvulaceae</taxon>
        <taxon>Cuscuteae</taxon>
        <taxon>Cuscuta</taxon>
        <taxon>Cuscuta subgen. Grammica</taxon>
        <taxon>Cuscuta sect. Cleistogrammica</taxon>
    </lineage>
</organism>
<name>A0A484LMZ8_9ASTE</name>
<protein>
    <recommendedName>
        <fullName evidence="3">Reverse transcriptase domain-containing protein</fullName>
    </recommendedName>
</protein>
<reference evidence="1 2" key="1">
    <citation type="submission" date="2018-04" db="EMBL/GenBank/DDBJ databases">
        <authorList>
            <person name="Vogel A."/>
        </authorList>
    </citation>
    <scope>NUCLEOTIDE SEQUENCE [LARGE SCALE GENOMIC DNA]</scope>
</reference>
<dbReference type="EMBL" id="OOIL02001701">
    <property type="protein sequence ID" value="VFQ77745.1"/>
    <property type="molecule type" value="Genomic_DNA"/>
</dbReference>
<evidence type="ECO:0008006" key="3">
    <source>
        <dbReference type="Google" id="ProtNLM"/>
    </source>
</evidence>
<dbReference type="Proteomes" id="UP000595140">
    <property type="component" value="Unassembled WGS sequence"/>
</dbReference>
<accession>A0A484LMZ8</accession>
<gene>
    <name evidence="1" type="ORF">CCAM_LOCUS19521</name>
</gene>
<dbReference type="AlphaFoldDB" id="A0A484LMZ8"/>
<sequence length="420" mass="48137">MQNQNQGKNHQQGRTSACTYAIEGRTEENRDVILGLSFLLQKAEQRELVHGIQVSSGAPLINHLLFADDSLILFKATMEEAGVVLWILSEYERLSGQNIRMFNVAMLGKQGWRFLTNPSSLVARVFKARYFPNNSFLEAELGIRPSYCWKSILSAQDVLRGGIRRRICDGQETHLWGTPWLLEEVNPYPSMARRVENEDPLVADFIDFDLHSWNIAKLEQYFEADEVLQIRRVPVNTRSCDGWFWLGDFRRAYTVKNSVWRLMGKGGNRASLISFQNWFQDRCQNDTLMELRTIAWTCWEIWKAQNIATWDHKTLLLGELKKLVLSMEAQWSNKADAEREHTSQRHDVSLRAEAHRCFFDAATSGLEDSFSFGCVLFYPGGVYVAAANGRKLGPLDPLLAEALVCKENVGLVEDSRYSQR</sequence>
<evidence type="ECO:0000313" key="1">
    <source>
        <dbReference type="EMBL" id="VFQ77745.1"/>
    </source>
</evidence>
<evidence type="ECO:0000313" key="2">
    <source>
        <dbReference type="Proteomes" id="UP000595140"/>
    </source>
</evidence>